<accession>A0A9E6ZZH4</accession>
<organism evidence="7 8">
    <name type="scientific">Ancylobacter polymorphus</name>
    <dbReference type="NCBI Taxonomy" id="223390"/>
    <lineage>
        <taxon>Bacteria</taxon>
        <taxon>Pseudomonadati</taxon>
        <taxon>Pseudomonadota</taxon>
        <taxon>Alphaproteobacteria</taxon>
        <taxon>Hyphomicrobiales</taxon>
        <taxon>Xanthobacteraceae</taxon>
        <taxon>Ancylobacter</taxon>
    </lineage>
</organism>
<feature type="domain" description="HTH tetR-type" evidence="6">
    <location>
        <begin position="24"/>
        <end position="84"/>
    </location>
</feature>
<dbReference type="Pfam" id="PF00440">
    <property type="entry name" value="TetR_N"/>
    <property type="match status" value="1"/>
</dbReference>
<evidence type="ECO:0000256" key="1">
    <source>
        <dbReference type="ARBA" id="ARBA00023015"/>
    </source>
</evidence>
<feature type="DNA-binding region" description="H-T-H motif" evidence="4">
    <location>
        <begin position="47"/>
        <end position="66"/>
    </location>
</feature>
<dbReference type="InterPro" id="IPR001647">
    <property type="entry name" value="HTH_TetR"/>
</dbReference>
<feature type="region of interest" description="Disordered" evidence="5">
    <location>
        <begin position="1"/>
        <end position="23"/>
    </location>
</feature>
<dbReference type="GO" id="GO:0003677">
    <property type="term" value="F:DNA binding"/>
    <property type="evidence" value="ECO:0007669"/>
    <property type="project" value="UniProtKB-UniRule"/>
</dbReference>
<dbReference type="SUPFAM" id="SSF48498">
    <property type="entry name" value="Tetracyclin repressor-like, C-terminal domain"/>
    <property type="match status" value="1"/>
</dbReference>
<dbReference type="InterPro" id="IPR011075">
    <property type="entry name" value="TetR_C"/>
</dbReference>
<dbReference type="PANTHER" id="PTHR47506">
    <property type="entry name" value="TRANSCRIPTIONAL REGULATORY PROTEIN"/>
    <property type="match status" value="1"/>
</dbReference>
<dbReference type="InterPro" id="IPR036271">
    <property type="entry name" value="Tet_transcr_reg_TetR-rel_C_sf"/>
</dbReference>
<evidence type="ECO:0000259" key="6">
    <source>
        <dbReference type="PROSITE" id="PS50977"/>
    </source>
</evidence>
<dbReference type="RefSeq" id="WP_244378775.1">
    <property type="nucleotide sequence ID" value="NZ_CP083239.1"/>
</dbReference>
<evidence type="ECO:0000313" key="7">
    <source>
        <dbReference type="EMBL" id="UOK71535.1"/>
    </source>
</evidence>
<keyword evidence="2 4" id="KW-0238">DNA-binding</keyword>
<evidence type="ECO:0000313" key="8">
    <source>
        <dbReference type="Proteomes" id="UP000831684"/>
    </source>
</evidence>
<dbReference type="InterPro" id="IPR009057">
    <property type="entry name" value="Homeodomain-like_sf"/>
</dbReference>
<dbReference type="Gene3D" id="1.10.10.60">
    <property type="entry name" value="Homeodomain-like"/>
    <property type="match status" value="1"/>
</dbReference>
<dbReference type="PANTHER" id="PTHR47506:SF1">
    <property type="entry name" value="HTH-TYPE TRANSCRIPTIONAL REGULATOR YJDC"/>
    <property type="match status" value="1"/>
</dbReference>
<reference evidence="7" key="1">
    <citation type="submission" date="2021-09" db="EMBL/GenBank/DDBJ databases">
        <title>Network and meta-omics reveal the key degrader and cooperation patterns in an efficient 1,4-dioxane-degrading microbial community.</title>
        <authorList>
            <person name="Dai C."/>
        </authorList>
    </citation>
    <scope>NUCLEOTIDE SEQUENCE</scope>
    <source>
        <strain evidence="7">ZM13</strain>
    </source>
</reference>
<dbReference type="Proteomes" id="UP000831684">
    <property type="component" value="Chromosome"/>
</dbReference>
<dbReference type="PROSITE" id="PS50977">
    <property type="entry name" value="HTH_TETR_2"/>
    <property type="match status" value="1"/>
</dbReference>
<sequence length="230" mass="23874">MQNSDGPASNRPAGPARSRGRPRAFDRDAALAQAMRLFWTKGYEATSVADLTAAMGIGAPSLYAAFGCKEALYVEALGHYGQSYEGLVWAGFQAAPTAREAVAALLFDSAAALTGCRADIPHGCMVALAAVDGEAHPALCDRLRTARETTLERLTARLARGVAEGELPAGLDCHALARFLQTVQGGMSLLARDGVGRADLEAVAEVALQGVDARIRQAREAEAAPGGAAP</sequence>
<evidence type="ECO:0000256" key="5">
    <source>
        <dbReference type="SAM" id="MobiDB-lite"/>
    </source>
</evidence>
<dbReference type="SUPFAM" id="SSF46689">
    <property type="entry name" value="Homeodomain-like"/>
    <property type="match status" value="1"/>
</dbReference>
<dbReference type="Pfam" id="PF16925">
    <property type="entry name" value="TetR_C_13"/>
    <property type="match status" value="1"/>
</dbReference>
<keyword evidence="1" id="KW-0805">Transcription regulation</keyword>
<keyword evidence="3" id="KW-0804">Transcription</keyword>
<evidence type="ECO:0000256" key="4">
    <source>
        <dbReference type="PROSITE-ProRule" id="PRU00335"/>
    </source>
</evidence>
<protein>
    <submittedName>
        <fullName evidence="7">TetR/AcrR family transcriptional regulator</fullName>
    </submittedName>
</protein>
<dbReference type="KEGG" id="apol:K9D25_02075"/>
<evidence type="ECO:0000256" key="2">
    <source>
        <dbReference type="ARBA" id="ARBA00023125"/>
    </source>
</evidence>
<gene>
    <name evidence="7" type="ORF">K9D25_02075</name>
</gene>
<dbReference type="AlphaFoldDB" id="A0A9E6ZZH4"/>
<dbReference type="Gene3D" id="1.10.357.10">
    <property type="entry name" value="Tetracycline Repressor, domain 2"/>
    <property type="match status" value="1"/>
</dbReference>
<dbReference type="EMBL" id="CP083239">
    <property type="protein sequence ID" value="UOK71535.1"/>
    <property type="molecule type" value="Genomic_DNA"/>
</dbReference>
<name>A0A9E6ZZH4_9HYPH</name>
<proteinExistence type="predicted"/>
<evidence type="ECO:0000256" key="3">
    <source>
        <dbReference type="ARBA" id="ARBA00023163"/>
    </source>
</evidence>